<name>A0A0A8YRQ1_ARUDO</name>
<reference evidence="1" key="1">
    <citation type="submission" date="2014-09" db="EMBL/GenBank/DDBJ databases">
        <authorList>
            <person name="Magalhaes I.L.F."/>
            <person name="Oliveira U."/>
            <person name="Santos F.R."/>
            <person name="Vidigal T.H.D.A."/>
            <person name="Brescovit A.D."/>
            <person name="Santos A.J."/>
        </authorList>
    </citation>
    <scope>NUCLEOTIDE SEQUENCE</scope>
    <source>
        <tissue evidence="1">Shoot tissue taken approximately 20 cm above the soil surface</tissue>
    </source>
</reference>
<organism evidence="1">
    <name type="scientific">Arundo donax</name>
    <name type="common">Giant reed</name>
    <name type="synonym">Donax arundinaceus</name>
    <dbReference type="NCBI Taxonomy" id="35708"/>
    <lineage>
        <taxon>Eukaryota</taxon>
        <taxon>Viridiplantae</taxon>
        <taxon>Streptophyta</taxon>
        <taxon>Embryophyta</taxon>
        <taxon>Tracheophyta</taxon>
        <taxon>Spermatophyta</taxon>
        <taxon>Magnoliopsida</taxon>
        <taxon>Liliopsida</taxon>
        <taxon>Poales</taxon>
        <taxon>Poaceae</taxon>
        <taxon>PACMAD clade</taxon>
        <taxon>Arundinoideae</taxon>
        <taxon>Arundineae</taxon>
        <taxon>Arundo</taxon>
    </lineage>
</organism>
<dbReference type="EMBL" id="GBRH01268341">
    <property type="protein sequence ID" value="JAD29554.1"/>
    <property type="molecule type" value="Transcribed_RNA"/>
</dbReference>
<sequence>MNLTRHANFMVLHVTTILVMSLGYLFQISHYQALYHLHFLFFTNYALWSSVQTPFQALFLLHWLTAQSCRFLICL</sequence>
<dbReference type="AlphaFoldDB" id="A0A0A8YRQ1"/>
<accession>A0A0A8YRQ1</accession>
<evidence type="ECO:0000313" key="1">
    <source>
        <dbReference type="EMBL" id="JAD29554.1"/>
    </source>
</evidence>
<proteinExistence type="predicted"/>
<protein>
    <submittedName>
        <fullName evidence="1">Uncharacterized protein</fullName>
    </submittedName>
</protein>
<reference evidence="1" key="2">
    <citation type="journal article" date="2015" name="Data Brief">
        <title>Shoot transcriptome of the giant reed, Arundo donax.</title>
        <authorList>
            <person name="Barrero R.A."/>
            <person name="Guerrero F.D."/>
            <person name="Moolhuijzen P."/>
            <person name="Goolsby J.A."/>
            <person name="Tidwell J."/>
            <person name="Bellgard S.E."/>
            <person name="Bellgard M.I."/>
        </authorList>
    </citation>
    <scope>NUCLEOTIDE SEQUENCE</scope>
    <source>
        <tissue evidence="1">Shoot tissue taken approximately 20 cm above the soil surface</tissue>
    </source>
</reference>